<gene>
    <name evidence="2" type="ORF">QBC41DRAFT_58503</name>
</gene>
<evidence type="ECO:0008006" key="4">
    <source>
        <dbReference type="Google" id="ProtNLM"/>
    </source>
</evidence>
<keyword evidence="3" id="KW-1185">Reference proteome</keyword>
<dbReference type="Proteomes" id="UP001174997">
    <property type="component" value="Unassembled WGS sequence"/>
</dbReference>
<evidence type="ECO:0000256" key="1">
    <source>
        <dbReference type="SAM" id="MobiDB-lite"/>
    </source>
</evidence>
<dbReference type="Pfam" id="PF09488">
    <property type="entry name" value="Osmo_MPGsynth"/>
    <property type="match status" value="1"/>
</dbReference>
<dbReference type="GO" id="GO:0051479">
    <property type="term" value="P:mannosylglycerate biosynthetic process"/>
    <property type="evidence" value="ECO:0007669"/>
    <property type="project" value="InterPro"/>
</dbReference>
<dbReference type="InterPro" id="IPR029044">
    <property type="entry name" value="Nucleotide-diphossugar_trans"/>
</dbReference>
<evidence type="ECO:0000313" key="3">
    <source>
        <dbReference type="Proteomes" id="UP001174997"/>
    </source>
</evidence>
<proteinExistence type="predicted"/>
<feature type="region of interest" description="Disordered" evidence="1">
    <location>
        <begin position="477"/>
        <end position="516"/>
    </location>
</feature>
<dbReference type="EMBL" id="JAULSY010000022">
    <property type="protein sequence ID" value="KAK0671300.1"/>
    <property type="molecule type" value="Genomic_DNA"/>
</dbReference>
<dbReference type="InterPro" id="IPR012812">
    <property type="entry name" value="Osmo_MPG_synth"/>
</dbReference>
<sequence length="516" mass="57057">MRYTLPTLGSRSFGPLCIMHQMEVVELEPRPTNMDNRLSGASELSGLGRTLQSQRRSRPNQELGHAVGNTVAVFPDELDRILEKMVIVVPCKDEEVAVIRGVVAGIPSLCAVILVSNCSHRHGENGWEAQARMLAEFCAWGREGCFVHQKYSGAAEAFKSAGVHQIVDPVTKTIRNGKGEGMYLGIALARSYFPDRQYVGFIDADNRVPGAVTEYCKAYAGGFALVQRSSAKSGAELEDVMVRICWGSKPKYNSETGRVEFVKQGRSSRIVNRFLNKLFADQGQEGHDQDQEFITTGNAGEHAMTMDMALTMRMANGYSIEPYQYIEPLLRHCSASTCHGNNGGHKGKPTEPRRARILQIKTANPHFHRETDDNHILKMWAAGLGAIYHYLLPTRASIAASALDSTVITRLRDEMHRFAVKNGAITRTEELPRPRLYPSLDHADLDSFRDVLGEPNSGHDGSEGIGFYGIVDRTWSSDDLNSPTDRSVSEQESSEDDRRSSASSEEEVLSDTSKSC</sequence>
<name>A0AA39ZHU7_9PEZI</name>
<organism evidence="2 3">
    <name type="scientific">Cercophora samala</name>
    <dbReference type="NCBI Taxonomy" id="330535"/>
    <lineage>
        <taxon>Eukaryota</taxon>
        <taxon>Fungi</taxon>
        <taxon>Dikarya</taxon>
        <taxon>Ascomycota</taxon>
        <taxon>Pezizomycotina</taxon>
        <taxon>Sordariomycetes</taxon>
        <taxon>Sordariomycetidae</taxon>
        <taxon>Sordariales</taxon>
        <taxon>Lasiosphaeriaceae</taxon>
        <taxon>Cercophora</taxon>
    </lineage>
</organism>
<evidence type="ECO:0000313" key="2">
    <source>
        <dbReference type="EMBL" id="KAK0671300.1"/>
    </source>
</evidence>
<dbReference type="Gene3D" id="3.90.550.10">
    <property type="entry name" value="Spore Coat Polysaccharide Biosynthesis Protein SpsA, Chain A"/>
    <property type="match status" value="1"/>
</dbReference>
<dbReference type="AlphaFoldDB" id="A0AA39ZHU7"/>
<comment type="caution">
    <text evidence="2">The sequence shown here is derived from an EMBL/GenBank/DDBJ whole genome shotgun (WGS) entry which is preliminary data.</text>
</comment>
<dbReference type="GO" id="GO:0050504">
    <property type="term" value="F:mannosyl-3-phosphoglycerate synthase activity"/>
    <property type="evidence" value="ECO:0007669"/>
    <property type="project" value="InterPro"/>
</dbReference>
<reference evidence="2" key="1">
    <citation type="submission" date="2023-06" db="EMBL/GenBank/DDBJ databases">
        <title>Genome-scale phylogeny and comparative genomics of the fungal order Sordariales.</title>
        <authorList>
            <consortium name="Lawrence Berkeley National Laboratory"/>
            <person name="Hensen N."/>
            <person name="Bonometti L."/>
            <person name="Westerberg I."/>
            <person name="Brannstrom I.O."/>
            <person name="Guillou S."/>
            <person name="Cros-Aarteil S."/>
            <person name="Calhoun S."/>
            <person name="Haridas S."/>
            <person name="Kuo A."/>
            <person name="Mondo S."/>
            <person name="Pangilinan J."/>
            <person name="Riley R."/>
            <person name="Labutti K."/>
            <person name="Andreopoulos B."/>
            <person name="Lipzen A."/>
            <person name="Chen C."/>
            <person name="Yanf M."/>
            <person name="Daum C."/>
            <person name="Ng V."/>
            <person name="Clum A."/>
            <person name="Steindorff A."/>
            <person name="Ohm R."/>
            <person name="Martin F."/>
            <person name="Silar P."/>
            <person name="Natvig D."/>
            <person name="Lalanne C."/>
            <person name="Gautier V."/>
            <person name="Ament-Velasquez S.L."/>
            <person name="Kruys A."/>
            <person name="Hutchinson M.I."/>
            <person name="Powell A.J."/>
            <person name="Barry K."/>
            <person name="Miller A.N."/>
            <person name="Grigoriev I.V."/>
            <person name="Debuchy R."/>
            <person name="Gladieux P."/>
            <person name="Thoren M.H."/>
            <person name="Johannesson H."/>
        </authorList>
    </citation>
    <scope>NUCLEOTIDE SEQUENCE</scope>
    <source>
        <strain evidence="2">CBS 307.81</strain>
    </source>
</reference>
<protein>
    <recommendedName>
        <fullName evidence="4">Mannosyl-3-phosphoglycerate synthase</fullName>
    </recommendedName>
</protein>
<dbReference type="GO" id="GO:0005737">
    <property type="term" value="C:cytoplasm"/>
    <property type="evidence" value="ECO:0007669"/>
    <property type="project" value="InterPro"/>
</dbReference>
<accession>A0AA39ZHU7</accession>